<protein>
    <submittedName>
        <fullName evidence="2">Uncharacterized protein</fullName>
    </submittedName>
</protein>
<gene>
    <name evidence="2" type="ORF">EJ03DRAFT_334621</name>
</gene>
<feature type="region of interest" description="Disordered" evidence="1">
    <location>
        <begin position="181"/>
        <end position="201"/>
    </location>
</feature>
<dbReference type="OrthoDB" id="194358at2759"/>
<feature type="compositionally biased region" description="Polar residues" evidence="1">
    <location>
        <begin position="234"/>
        <end position="245"/>
    </location>
</feature>
<name>A0A6G1LFF9_9PEZI</name>
<evidence type="ECO:0000256" key="1">
    <source>
        <dbReference type="SAM" id="MobiDB-lite"/>
    </source>
</evidence>
<evidence type="ECO:0000313" key="2">
    <source>
        <dbReference type="EMBL" id="KAF2771681.1"/>
    </source>
</evidence>
<evidence type="ECO:0000313" key="3">
    <source>
        <dbReference type="Proteomes" id="UP000799436"/>
    </source>
</evidence>
<dbReference type="Proteomes" id="UP000799436">
    <property type="component" value="Unassembled WGS sequence"/>
</dbReference>
<reference evidence="2" key="1">
    <citation type="journal article" date="2020" name="Stud. Mycol.">
        <title>101 Dothideomycetes genomes: a test case for predicting lifestyles and emergence of pathogens.</title>
        <authorList>
            <person name="Haridas S."/>
            <person name="Albert R."/>
            <person name="Binder M."/>
            <person name="Bloem J."/>
            <person name="Labutti K."/>
            <person name="Salamov A."/>
            <person name="Andreopoulos B."/>
            <person name="Baker S."/>
            <person name="Barry K."/>
            <person name="Bills G."/>
            <person name="Bluhm B."/>
            <person name="Cannon C."/>
            <person name="Castanera R."/>
            <person name="Culley D."/>
            <person name="Daum C."/>
            <person name="Ezra D."/>
            <person name="Gonzalez J."/>
            <person name="Henrissat B."/>
            <person name="Kuo A."/>
            <person name="Liang C."/>
            <person name="Lipzen A."/>
            <person name="Lutzoni F."/>
            <person name="Magnuson J."/>
            <person name="Mondo S."/>
            <person name="Nolan M."/>
            <person name="Ohm R."/>
            <person name="Pangilinan J."/>
            <person name="Park H.-J."/>
            <person name="Ramirez L."/>
            <person name="Alfaro M."/>
            <person name="Sun H."/>
            <person name="Tritt A."/>
            <person name="Yoshinaga Y."/>
            <person name="Zwiers L.-H."/>
            <person name="Turgeon B."/>
            <person name="Goodwin S."/>
            <person name="Spatafora J."/>
            <person name="Crous P."/>
            <person name="Grigoriev I."/>
        </authorList>
    </citation>
    <scope>NUCLEOTIDE SEQUENCE</scope>
    <source>
        <strain evidence="2">CBS 116005</strain>
    </source>
</reference>
<dbReference type="AlphaFoldDB" id="A0A6G1LFF9"/>
<proteinExistence type="predicted"/>
<sequence>MVTGLKGASYEPEQWDREDVTTAEMARFVSSSSKGLAELTKENYPRVQFIHESVRDYLLKDGGLRESWPGLHGELSAPAHDRLESSCLHYNSSKAVRRLRDEPQPDDECTDDKFPFLRYATTDIFHHAEVAQSGGIAQDGFLKEFPLDHWMSLHNSFQEHDSWKYGNAVTSKYTSRALSAWGEPRGKATSTADAHGHPKPTRRLREPLALMMPHPTSHHAAAARRTSAPPIAPNKQSGAEDNSTC</sequence>
<keyword evidence="3" id="KW-1185">Reference proteome</keyword>
<feature type="region of interest" description="Disordered" evidence="1">
    <location>
        <begin position="213"/>
        <end position="245"/>
    </location>
</feature>
<feature type="compositionally biased region" description="Low complexity" evidence="1">
    <location>
        <begin position="213"/>
        <end position="229"/>
    </location>
</feature>
<organism evidence="2 3">
    <name type="scientific">Teratosphaeria nubilosa</name>
    <dbReference type="NCBI Taxonomy" id="161662"/>
    <lineage>
        <taxon>Eukaryota</taxon>
        <taxon>Fungi</taxon>
        <taxon>Dikarya</taxon>
        <taxon>Ascomycota</taxon>
        <taxon>Pezizomycotina</taxon>
        <taxon>Dothideomycetes</taxon>
        <taxon>Dothideomycetidae</taxon>
        <taxon>Mycosphaerellales</taxon>
        <taxon>Teratosphaeriaceae</taxon>
        <taxon>Teratosphaeria</taxon>
    </lineage>
</organism>
<dbReference type="EMBL" id="ML995818">
    <property type="protein sequence ID" value="KAF2771681.1"/>
    <property type="molecule type" value="Genomic_DNA"/>
</dbReference>
<accession>A0A6G1LFF9</accession>